<reference evidence="2 3" key="1">
    <citation type="journal article" date="2021" name="Sci. Rep.">
        <title>The distribution of antibiotic resistance genes in chicken gut microbiota commensals.</title>
        <authorList>
            <person name="Juricova H."/>
            <person name="Matiasovicova J."/>
            <person name="Kubasova T."/>
            <person name="Cejkova D."/>
            <person name="Rychlik I."/>
        </authorList>
    </citation>
    <scope>NUCLEOTIDE SEQUENCE [LARGE SCALE GENOMIC DNA]</scope>
    <source>
        <strain evidence="2 3">An431b</strain>
    </source>
</reference>
<dbReference type="EMBL" id="JACSNV010000003">
    <property type="protein sequence ID" value="MBM6877108.1"/>
    <property type="molecule type" value="Genomic_DNA"/>
</dbReference>
<feature type="transmembrane region" description="Helical" evidence="1">
    <location>
        <begin position="186"/>
        <end position="205"/>
    </location>
</feature>
<keyword evidence="1" id="KW-1133">Transmembrane helix</keyword>
<keyword evidence="1" id="KW-0472">Membrane</keyword>
<feature type="transmembrane region" description="Helical" evidence="1">
    <location>
        <begin position="155"/>
        <end position="179"/>
    </location>
</feature>
<sequence length="206" mass="22094">MNLFDFIGSAVCHQMAERSFIWGDLQSPVCARCTGIEAGLLFGTVFFLLAGRQKGNRPFSFGSSLLAGLSFLPIAVDGVGSYLGFWASNNLLRVVTGAMAGYGLPGLFLLAANFQPGQRNDSPIYARLWEQAGLLALTLVYGLLVWLGWLPYGTVAVITALGVICFYGGFVFLLLRLLAGKREWPFLRLSALGGLCLVCLMGGLVG</sequence>
<gene>
    <name evidence="2" type="ORF">H9X83_02900</name>
</gene>
<evidence type="ECO:0000256" key="1">
    <source>
        <dbReference type="SAM" id="Phobius"/>
    </source>
</evidence>
<dbReference type="Pfam" id="PF09858">
    <property type="entry name" value="DUF2085"/>
    <property type="match status" value="1"/>
</dbReference>
<dbReference type="InterPro" id="IPR019206">
    <property type="entry name" value="DUF2085_TM"/>
</dbReference>
<keyword evidence="1" id="KW-0812">Transmembrane</keyword>
<dbReference type="RefSeq" id="WP_205133024.1">
    <property type="nucleotide sequence ID" value="NZ_JACSNT010000003.1"/>
</dbReference>
<keyword evidence="3" id="KW-1185">Reference proteome</keyword>
<organism evidence="2 3">
    <name type="scientific">Anaerotignum lactatifermentans</name>
    <dbReference type="NCBI Taxonomy" id="160404"/>
    <lineage>
        <taxon>Bacteria</taxon>
        <taxon>Bacillati</taxon>
        <taxon>Bacillota</taxon>
        <taxon>Clostridia</taxon>
        <taxon>Lachnospirales</taxon>
        <taxon>Anaerotignaceae</taxon>
        <taxon>Anaerotignum</taxon>
    </lineage>
</organism>
<proteinExistence type="predicted"/>
<evidence type="ECO:0000313" key="3">
    <source>
        <dbReference type="Proteomes" id="UP000729290"/>
    </source>
</evidence>
<protein>
    <submittedName>
        <fullName evidence="2">DUF2085 domain-containing protein</fullName>
    </submittedName>
</protein>
<feature type="transmembrane region" description="Helical" evidence="1">
    <location>
        <begin position="61"/>
        <end position="85"/>
    </location>
</feature>
<feature type="transmembrane region" description="Helical" evidence="1">
    <location>
        <begin position="91"/>
        <end position="111"/>
    </location>
</feature>
<name>A0ABS2G8X8_9FIRM</name>
<evidence type="ECO:0000313" key="2">
    <source>
        <dbReference type="EMBL" id="MBM6877108.1"/>
    </source>
</evidence>
<feature type="transmembrane region" description="Helical" evidence="1">
    <location>
        <begin position="29"/>
        <end position="49"/>
    </location>
</feature>
<feature type="transmembrane region" description="Helical" evidence="1">
    <location>
        <begin position="132"/>
        <end position="149"/>
    </location>
</feature>
<accession>A0ABS2G8X8</accession>
<comment type="caution">
    <text evidence="2">The sequence shown here is derived from an EMBL/GenBank/DDBJ whole genome shotgun (WGS) entry which is preliminary data.</text>
</comment>
<dbReference type="Proteomes" id="UP000729290">
    <property type="component" value="Unassembled WGS sequence"/>
</dbReference>